<proteinExistence type="predicted"/>
<dbReference type="Proteomes" id="UP000251197">
    <property type="component" value="Unassembled WGS sequence"/>
</dbReference>
<reference evidence="1 2" key="1">
    <citation type="submission" date="2018-06" db="EMBL/GenBank/DDBJ databases">
        <authorList>
            <consortium name="Pathogen Informatics"/>
            <person name="Doyle S."/>
        </authorList>
    </citation>
    <scope>NUCLEOTIDE SEQUENCE [LARGE SCALE GENOMIC DNA]</scope>
    <source>
        <strain evidence="1 2">NCTC12120</strain>
    </source>
</reference>
<gene>
    <name evidence="1" type="primary">ascG_5</name>
    <name evidence="1" type="ORF">NCTC12120_04468</name>
</gene>
<name>A0A2X3J8V6_9ENTR</name>
<dbReference type="InterPro" id="IPR028082">
    <property type="entry name" value="Peripla_BP_I"/>
</dbReference>
<dbReference type="EMBL" id="UAVU01000007">
    <property type="protein sequence ID" value="SQC91315.1"/>
    <property type="molecule type" value="Genomic_DNA"/>
</dbReference>
<accession>A0A2X3J8V6</accession>
<protein>
    <submittedName>
        <fullName evidence="1">Cryptic asc operon repressor</fullName>
    </submittedName>
</protein>
<dbReference type="STRING" id="158822.LH23_20940"/>
<dbReference type="AlphaFoldDB" id="A0A2X3J8V6"/>
<dbReference type="SUPFAM" id="SSF53822">
    <property type="entry name" value="Periplasmic binding protein-like I"/>
    <property type="match status" value="1"/>
</dbReference>
<organism evidence="1 2">
    <name type="scientific">Cedecea neteri</name>
    <dbReference type="NCBI Taxonomy" id="158822"/>
    <lineage>
        <taxon>Bacteria</taxon>
        <taxon>Pseudomonadati</taxon>
        <taxon>Pseudomonadota</taxon>
        <taxon>Gammaproteobacteria</taxon>
        <taxon>Enterobacterales</taxon>
        <taxon>Enterobacteriaceae</taxon>
        <taxon>Cedecea</taxon>
    </lineage>
</organism>
<sequence length="73" mass="7986">MVTNTLYSGNYFSELLSQAALKLGSSGRQLILVDGKHSAREEQAAVQFLLDLHCDAVIIYPRFLSVDGDGRAD</sequence>
<evidence type="ECO:0000313" key="1">
    <source>
        <dbReference type="EMBL" id="SQC91315.1"/>
    </source>
</evidence>
<dbReference type="Gene3D" id="3.40.50.2300">
    <property type="match status" value="1"/>
</dbReference>
<evidence type="ECO:0000313" key="2">
    <source>
        <dbReference type="Proteomes" id="UP000251197"/>
    </source>
</evidence>